<keyword evidence="4" id="KW-0521">NADP</keyword>
<evidence type="ECO:0000259" key="6">
    <source>
        <dbReference type="PROSITE" id="PS51384"/>
    </source>
</evidence>
<dbReference type="Proteomes" id="UP000177583">
    <property type="component" value="Unassembled WGS sequence"/>
</dbReference>
<keyword evidence="2" id="KW-0285">Flavoprotein</keyword>
<organism evidence="7 8">
    <name type="scientific">Candidatus Lambdaproteobacteria bacterium RIFOXYD2_FULL_56_26</name>
    <dbReference type="NCBI Taxonomy" id="1817773"/>
    <lineage>
        <taxon>Bacteria</taxon>
        <taxon>Pseudomonadati</taxon>
        <taxon>Pseudomonadota</taxon>
        <taxon>Candidatus Lambdaproteobacteria</taxon>
    </lineage>
</organism>
<evidence type="ECO:0000256" key="5">
    <source>
        <dbReference type="ARBA" id="ARBA00023002"/>
    </source>
</evidence>
<dbReference type="InterPro" id="IPR015701">
    <property type="entry name" value="FNR"/>
</dbReference>
<gene>
    <name evidence="7" type="ORF">A2557_06845</name>
</gene>
<dbReference type="AlphaFoldDB" id="A0A1F6H333"/>
<dbReference type="GO" id="GO:0016491">
    <property type="term" value="F:oxidoreductase activity"/>
    <property type="evidence" value="ECO:0007669"/>
    <property type="project" value="UniProtKB-KW"/>
</dbReference>
<protein>
    <recommendedName>
        <fullName evidence="6">FAD-binding FR-type domain-containing protein</fullName>
    </recommendedName>
</protein>
<comment type="caution">
    <text evidence="7">The sequence shown here is derived from an EMBL/GenBank/DDBJ whole genome shotgun (WGS) entry which is preliminary data.</text>
</comment>
<evidence type="ECO:0000256" key="3">
    <source>
        <dbReference type="ARBA" id="ARBA00022827"/>
    </source>
</evidence>
<dbReference type="EMBL" id="MFNF01000001">
    <property type="protein sequence ID" value="OGH04700.1"/>
    <property type="molecule type" value="Genomic_DNA"/>
</dbReference>
<evidence type="ECO:0000256" key="1">
    <source>
        <dbReference type="ARBA" id="ARBA00001974"/>
    </source>
</evidence>
<dbReference type="InterPro" id="IPR017927">
    <property type="entry name" value="FAD-bd_FR_type"/>
</dbReference>
<dbReference type="PANTHER" id="PTHR43314">
    <property type="match status" value="1"/>
</dbReference>
<dbReference type="SUPFAM" id="SSF63380">
    <property type="entry name" value="Riboflavin synthase domain-like"/>
    <property type="match status" value="1"/>
</dbReference>
<keyword evidence="5" id="KW-0560">Oxidoreductase</keyword>
<evidence type="ECO:0000313" key="8">
    <source>
        <dbReference type="Proteomes" id="UP000177583"/>
    </source>
</evidence>
<evidence type="ECO:0000313" key="7">
    <source>
        <dbReference type="EMBL" id="OGH04700.1"/>
    </source>
</evidence>
<accession>A0A1F6H333</accession>
<evidence type="ECO:0000256" key="2">
    <source>
        <dbReference type="ARBA" id="ARBA00022630"/>
    </source>
</evidence>
<name>A0A1F6H333_9PROT</name>
<proteinExistence type="predicted"/>
<keyword evidence="3" id="KW-0274">FAD</keyword>
<reference evidence="7 8" key="1">
    <citation type="journal article" date="2016" name="Nat. Commun.">
        <title>Thousands of microbial genomes shed light on interconnected biogeochemical processes in an aquifer system.</title>
        <authorList>
            <person name="Anantharaman K."/>
            <person name="Brown C.T."/>
            <person name="Hug L.A."/>
            <person name="Sharon I."/>
            <person name="Castelle C.J."/>
            <person name="Probst A.J."/>
            <person name="Thomas B.C."/>
            <person name="Singh A."/>
            <person name="Wilkins M.J."/>
            <person name="Karaoz U."/>
            <person name="Brodie E.L."/>
            <person name="Williams K.H."/>
            <person name="Hubbard S.S."/>
            <person name="Banfield J.F."/>
        </authorList>
    </citation>
    <scope>NUCLEOTIDE SEQUENCE [LARGE SCALE GENOMIC DNA]</scope>
</reference>
<evidence type="ECO:0000256" key="4">
    <source>
        <dbReference type="ARBA" id="ARBA00022857"/>
    </source>
</evidence>
<sequence length="132" mass="14498">MRTQVTDPAASPPTEPYQAKVLANRKITPEGASDEVFHLVLEVASAQVSLALDQSVWVQPPGRDENDRPFDLRAYSVIQTEQDGAGHSLNLTFSVLRLVYKDLFTGEVKRGTASNFLCDAKPGDLIPLRFQG</sequence>
<dbReference type="InterPro" id="IPR017938">
    <property type="entry name" value="Riboflavin_synthase-like_b-brl"/>
</dbReference>
<dbReference type="PROSITE" id="PS51384">
    <property type="entry name" value="FAD_FR"/>
    <property type="match status" value="1"/>
</dbReference>
<feature type="domain" description="FAD-binding FR-type" evidence="6">
    <location>
        <begin position="14"/>
        <end position="132"/>
    </location>
</feature>
<dbReference type="Gene3D" id="2.40.30.10">
    <property type="entry name" value="Translation factors"/>
    <property type="match status" value="1"/>
</dbReference>
<comment type="cofactor">
    <cofactor evidence="1">
        <name>FAD</name>
        <dbReference type="ChEBI" id="CHEBI:57692"/>
    </cofactor>
</comment>